<feature type="chain" id="PRO_5015308398" description="Lipoprotein" evidence="1">
    <location>
        <begin position="30"/>
        <end position="140"/>
    </location>
</feature>
<accession>A0A2R8CJQ4</accession>
<name>A0A2R8CJQ4_9GAMM</name>
<evidence type="ECO:0000256" key="1">
    <source>
        <dbReference type="SAM" id="SignalP"/>
    </source>
</evidence>
<reference evidence="3" key="1">
    <citation type="submission" date="2018-03" db="EMBL/GenBank/DDBJ databases">
        <authorList>
            <person name="Navarro De La Torre S."/>
        </authorList>
    </citation>
    <scope>NUCLEOTIDE SEQUENCE [LARGE SCALE GENOMIC DNA]</scope>
    <source>
        <strain evidence="3">EAod3</strain>
    </source>
</reference>
<dbReference type="EMBL" id="ONZI01000001">
    <property type="protein sequence ID" value="SPJ33101.1"/>
    <property type="molecule type" value="Genomic_DNA"/>
</dbReference>
<keyword evidence="3" id="KW-1185">Reference proteome</keyword>
<dbReference type="RefSeq" id="WP_108841869.1">
    <property type="nucleotide sequence ID" value="NZ_ONZI01000001.1"/>
</dbReference>
<keyword evidence="1" id="KW-0732">Signal</keyword>
<evidence type="ECO:0000313" key="2">
    <source>
        <dbReference type="EMBL" id="SPJ33101.1"/>
    </source>
</evidence>
<dbReference type="AlphaFoldDB" id="A0A2R8CJQ4"/>
<evidence type="ECO:0008006" key="4">
    <source>
        <dbReference type="Google" id="ProtNLM"/>
    </source>
</evidence>
<protein>
    <recommendedName>
        <fullName evidence="4">Lipoprotein</fullName>
    </recommendedName>
</protein>
<feature type="signal peptide" evidence="1">
    <location>
        <begin position="1"/>
        <end position="29"/>
    </location>
</feature>
<sequence length="140" mass="15150">MIFKYDRGAQRAMRGLIMLALLSLLSACATTTSLPPPERAEHFMAPPEQVMQSTMAALAERGFVIVYADHALGELRASYAARPEWRVEAQVVKDPRGSELLLKGWQGRVALGVGEFDRLATAIAERLGEGPLSGSAVLTP</sequence>
<organism evidence="2 3">
    <name type="scientific">Kushneria phyllosphaerae</name>
    <dbReference type="NCBI Taxonomy" id="2100822"/>
    <lineage>
        <taxon>Bacteria</taxon>
        <taxon>Pseudomonadati</taxon>
        <taxon>Pseudomonadota</taxon>
        <taxon>Gammaproteobacteria</taxon>
        <taxon>Oceanospirillales</taxon>
        <taxon>Halomonadaceae</taxon>
        <taxon>Kushneria</taxon>
    </lineage>
</organism>
<proteinExistence type="predicted"/>
<gene>
    <name evidence="2" type="ORF">KSP9073_01104</name>
</gene>
<dbReference type="Proteomes" id="UP000244934">
    <property type="component" value="Unassembled WGS sequence"/>
</dbReference>
<evidence type="ECO:0000313" key="3">
    <source>
        <dbReference type="Proteomes" id="UP000244934"/>
    </source>
</evidence>
<dbReference type="OrthoDB" id="6184055at2"/>
<dbReference type="PROSITE" id="PS51257">
    <property type="entry name" value="PROKAR_LIPOPROTEIN"/>
    <property type="match status" value="1"/>
</dbReference>